<dbReference type="FunFam" id="3.40.309.10:FF:000003">
    <property type="entry name" value="Aldehyde dehydrogenase"/>
    <property type="match status" value="1"/>
</dbReference>
<feature type="transmembrane region" description="Helical" evidence="11">
    <location>
        <begin position="881"/>
        <end position="902"/>
    </location>
</feature>
<dbReference type="InterPro" id="IPR016161">
    <property type="entry name" value="Ald_DH/histidinol_DH"/>
</dbReference>
<keyword evidence="7" id="KW-0520">NAD</keyword>
<accession>A0A2A3EQT7</accession>
<keyword evidence="16" id="KW-1185">Reference proteome</keyword>
<dbReference type="Proteomes" id="UP000242457">
    <property type="component" value="Unassembled WGS sequence"/>
</dbReference>
<dbReference type="AlphaFoldDB" id="A0A2A3EQT7"/>
<keyword evidence="5 10" id="KW-0418">Kinase</keyword>
<keyword evidence="4 10" id="KW-0808">Transferase</keyword>
<gene>
    <name evidence="15" type="ORF">APICC_08115</name>
</gene>
<protein>
    <recommendedName>
        <fullName evidence="3">glycerol kinase</fullName>
        <ecNumber evidence="3">2.7.1.30</ecNumber>
    </recommendedName>
</protein>
<dbReference type="InterPro" id="IPR012394">
    <property type="entry name" value="Aldehyde_DH_NAD(P)"/>
</dbReference>
<comment type="similarity">
    <text evidence="10">Belongs to the FGGY kinase family.</text>
</comment>
<dbReference type="PANTHER" id="PTHR43570">
    <property type="entry name" value="ALDEHYDE DEHYDROGENASE"/>
    <property type="match status" value="1"/>
</dbReference>
<dbReference type="EC" id="2.7.1.30" evidence="3"/>
<evidence type="ECO:0000256" key="8">
    <source>
        <dbReference type="PROSITE-ProRule" id="PRU10007"/>
    </source>
</evidence>
<feature type="active site" evidence="8">
    <location>
        <position position="620"/>
    </location>
</feature>
<dbReference type="InterPro" id="IPR016162">
    <property type="entry name" value="Ald_DH_N"/>
</dbReference>
<feature type="domain" description="Aldehyde dehydrogenase" evidence="12">
    <location>
        <begin position="392"/>
        <end position="835"/>
    </location>
</feature>
<keyword evidence="11" id="KW-1133">Transmembrane helix</keyword>
<evidence type="ECO:0000259" key="13">
    <source>
        <dbReference type="Pfam" id="PF00370"/>
    </source>
</evidence>
<comment type="similarity">
    <text evidence="2 9">Belongs to the aldehyde dehydrogenase family.</text>
</comment>
<evidence type="ECO:0000256" key="7">
    <source>
        <dbReference type="ARBA" id="ARBA00023027"/>
    </source>
</evidence>
<evidence type="ECO:0000313" key="16">
    <source>
        <dbReference type="Proteomes" id="UP000242457"/>
    </source>
</evidence>
<evidence type="ECO:0000256" key="9">
    <source>
        <dbReference type="RuleBase" id="RU003345"/>
    </source>
</evidence>
<name>A0A2A3EQT7_APICC</name>
<dbReference type="Gene3D" id="3.40.605.10">
    <property type="entry name" value="Aldehyde Dehydrogenase, Chain A, domain 1"/>
    <property type="match status" value="1"/>
</dbReference>
<evidence type="ECO:0000259" key="12">
    <source>
        <dbReference type="Pfam" id="PF00171"/>
    </source>
</evidence>
<keyword evidence="11" id="KW-0472">Membrane</keyword>
<dbReference type="InterPro" id="IPR016163">
    <property type="entry name" value="Ald_DH_C"/>
</dbReference>
<organism evidence="15 16">
    <name type="scientific">Apis cerana cerana</name>
    <name type="common">Oriental honeybee</name>
    <dbReference type="NCBI Taxonomy" id="94128"/>
    <lineage>
        <taxon>Eukaryota</taxon>
        <taxon>Metazoa</taxon>
        <taxon>Ecdysozoa</taxon>
        <taxon>Arthropoda</taxon>
        <taxon>Hexapoda</taxon>
        <taxon>Insecta</taxon>
        <taxon>Pterygota</taxon>
        <taxon>Neoptera</taxon>
        <taxon>Endopterygota</taxon>
        <taxon>Hymenoptera</taxon>
        <taxon>Apocrita</taxon>
        <taxon>Aculeata</taxon>
        <taxon>Apoidea</taxon>
        <taxon>Anthophila</taxon>
        <taxon>Apidae</taxon>
        <taxon>Apis</taxon>
    </lineage>
</organism>
<dbReference type="GO" id="GO:0019563">
    <property type="term" value="P:glycerol catabolic process"/>
    <property type="evidence" value="ECO:0007669"/>
    <property type="project" value="UniProtKB-UniPathway"/>
</dbReference>
<dbReference type="PROSITE" id="PS00687">
    <property type="entry name" value="ALDEHYDE_DEHYDR_GLU"/>
    <property type="match status" value="1"/>
</dbReference>
<dbReference type="FunFam" id="3.40.605.10:FF:000004">
    <property type="entry name" value="Aldehyde dehydrogenase"/>
    <property type="match status" value="1"/>
</dbReference>
<reference evidence="15 16" key="1">
    <citation type="submission" date="2014-07" db="EMBL/GenBank/DDBJ databases">
        <title>Genomic and transcriptomic analysis on Apis cerana provide comprehensive insights into honey bee biology.</title>
        <authorList>
            <person name="Diao Q."/>
            <person name="Sun L."/>
            <person name="Zheng H."/>
            <person name="Zheng H."/>
            <person name="Xu S."/>
            <person name="Wang S."/>
            <person name="Zeng Z."/>
            <person name="Hu F."/>
            <person name="Su S."/>
            <person name="Wu J."/>
        </authorList>
    </citation>
    <scope>NUCLEOTIDE SEQUENCE [LARGE SCALE GENOMIC DNA]</scope>
    <source>
        <tissue evidence="15">Pupae without intestine</tissue>
    </source>
</reference>
<keyword evidence="11" id="KW-0812">Transmembrane</keyword>
<dbReference type="Pfam" id="PF00171">
    <property type="entry name" value="Aldedh"/>
    <property type="match status" value="1"/>
</dbReference>
<dbReference type="PANTHER" id="PTHR43570:SF16">
    <property type="entry name" value="ALDEHYDE DEHYDROGENASE TYPE III, ISOFORM Q"/>
    <property type="match status" value="1"/>
</dbReference>
<evidence type="ECO:0000256" key="11">
    <source>
        <dbReference type="SAM" id="Phobius"/>
    </source>
</evidence>
<evidence type="ECO:0000256" key="1">
    <source>
        <dbReference type="ARBA" id="ARBA00005190"/>
    </source>
</evidence>
<dbReference type="STRING" id="94128.A0A2A3EQT7"/>
<dbReference type="InterPro" id="IPR018483">
    <property type="entry name" value="Carb_kinase_FGGY_CS"/>
</dbReference>
<dbReference type="SUPFAM" id="SSF53067">
    <property type="entry name" value="Actin-like ATPase domain"/>
    <property type="match status" value="2"/>
</dbReference>
<dbReference type="GO" id="GO:0004370">
    <property type="term" value="F:glycerol kinase activity"/>
    <property type="evidence" value="ECO:0007669"/>
    <property type="project" value="UniProtKB-EC"/>
</dbReference>
<dbReference type="Gene3D" id="3.40.309.10">
    <property type="entry name" value="Aldehyde Dehydrogenase, Chain A, domain 2"/>
    <property type="match status" value="1"/>
</dbReference>
<dbReference type="InterPro" id="IPR018484">
    <property type="entry name" value="FGGY_N"/>
</dbReference>
<dbReference type="InterPro" id="IPR043129">
    <property type="entry name" value="ATPase_NBD"/>
</dbReference>
<proteinExistence type="inferred from homology"/>
<evidence type="ECO:0000313" key="15">
    <source>
        <dbReference type="EMBL" id="PBC34050.1"/>
    </source>
</evidence>
<feature type="domain" description="Carbohydrate kinase FGGY C-terminal" evidence="14">
    <location>
        <begin position="122"/>
        <end position="308"/>
    </location>
</feature>
<evidence type="ECO:0000256" key="6">
    <source>
        <dbReference type="ARBA" id="ARBA00023002"/>
    </source>
</evidence>
<evidence type="ECO:0000259" key="14">
    <source>
        <dbReference type="Pfam" id="PF02782"/>
    </source>
</evidence>
<dbReference type="GO" id="GO:0006081">
    <property type="term" value="P:aldehyde metabolic process"/>
    <property type="evidence" value="ECO:0007669"/>
    <property type="project" value="InterPro"/>
</dbReference>
<keyword evidence="6 9" id="KW-0560">Oxidoreductase</keyword>
<dbReference type="InterPro" id="IPR018485">
    <property type="entry name" value="FGGY_C"/>
</dbReference>
<dbReference type="GO" id="GO:0004029">
    <property type="term" value="F:aldehyde dehydrogenase (NAD+) activity"/>
    <property type="evidence" value="ECO:0007669"/>
    <property type="project" value="TreeGrafter"/>
</dbReference>
<dbReference type="InterPro" id="IPR029510">
    <property type="entry name" value="Ald_DH_CS_GLU"/>
</dbReference>
<feature type="domain" description="Carbohydrate kinase FGGY N-terminal" evidence="13">
    <location>
        <begin position="4"/>
        <end position="113"/>
    </location>
</feature>
<dbReference type="Pfam" id="PF02782">
    <property type="entry name" value="FGGY_C"/>
    <property type="match status" value="1"/>
</dbReference>
<dbReference type="OrthoDB" id="440325at2759"/>
<evidence type="ECO:0000256" key="4">
    <source>
        <dbReference type="ARBA" id="ARBA00022679"/>
    </source>
</evidence>
<dbReference type="FunFam" id="3.30.420.40:FF:000104">
    <property type="entry name" value="putative glycerol kinase 5"/>
    <property type="match status" value="1"/>
</dbReference>
<comment type="pathway">
    <text evidence="1">Polyol metabolism; glycerol degradation via glycerol kinase pathway; sn-glycerol 3-phosphate from glycerol: step 1/1.</text>
</comment>
<dbReference type="Pfam" id="PF00370">
    <property type="entry name" value="FGGY_N"/>
    <property type="match status" value="1"/>
</dbReference>
<dbReference type="InterPro" id="IPR015590">
    <property type="entry name" value="Aldehyde_DH_dom"/>
</dbReference>
<dbReference type="SUPFAM" id="SSF53720">
    <property type="entry name" value="ALDH-like"/>
    <property type="match status" value="1"/>
</dbReference>
<dbReference type="UniPathway" id="UPA00618">
    <property type="reaction ID" value="UER00672"/>
</dbReference>
<evidence type="ECO:0000256" key="5">
    <source>
        <dbReference type="ARBA" id="ARBA00022777"/>
    </source>
</evidence>
<sequence length="909" mass="101513">MSLRLVWVLQHVPGLQEAMSDGNVLFGGIDSWLLYKFTGKHVTDISSASATGIFDPFIKCWSSSMINLLKLPHDIFPQVVETSGNFGSTPKDLFGVEIPILCSTTDQSASLFGSMCMQPGDLKITMGTGTFLNVNTGDIPHASVAGLYPLIAWQTGDELVYMAEGAWNETGGIIEWAKEISLIDQVAETANIANSVNDSDGVYFVPAFSGLHAPINDYRAAAGFIGLKPTTRKNHLVRALLESIVFGMLLLYETLCSETSFTYKRIRVDGGVSKNDFILQLLADLTGLEVERASSTEISILGIIFLTGLQCGVWKSKENIFKLRKVETIFMPNSENRERYRPIIAEWKRALQRLAWTKENGKKTEVKIEVGDLEEQQISPKEQNMKSKECQIDIESELDDPTVAQSNEKMIMDYASLVERTRNVFINGKTRSLKWRQTQLKQTLLMIQECKQEIISALASDLRKSKFESVIMEINIVEGEIKHLLMSLKEWSADEKPPKDMVNIMDRIEIKKDPYGVVLIIGPWNYPFQLIMAPLAGALAAGNCTIVKPSEVSSATAKLIADIIPKYLDQECIHVILGGISETTELLKQRFDYIFYTGSSSVGKIIHQAANKFLTPITLELGGKSPVYIDNTVDMDITVKRVLWGKCVNAGQTCIAPDYILCTEEIQNKFVTKAREILKDWYGNNPKESPDLSRIINEHHYQRLIKYLNNGRIVIGGDCDPNEKYISPTILVDVKSTDPVMQDEIFGPILPIINVNNAYEAIKFINNREKPLALYIFSTDENTISVFLNNTSSGNACVNDVIMHATVDSIPFGGVGNSGMGCYHGKYTYDTFVHKKGCLIKYFNKLEEALASGRYPPYSDKNLSFLQILMAKRPDIPGIKYFPHLLAFGLGILATYSVLILLKIQEENH</sequence>
<dbReference type="EMBL" id="KZ288193">
    <property type="protein sequence ID" value="PBC34050.1"/>
    <property type="molecule type" value="Genomic_DNA"/>
</dbReference>
<dbReference type="PROSITE" id="PS00445">
    <property type="entry name" value="FGGY_KINASES_2"/>
    <property type="match status" value="1"/>
</dbReference>
<dbReference type="GO" id="GO:0005737">
    <property type="term" value="C:cytoplasm"/>
    <property type="evidence" value="ECO:0007669"/>
    <property type="project" value="TreeGrafter"/>
</dbReference>
<evidence type="ECO:0000256" key="2">
    <source>
        <dbReference type="ARBA" id="ARBA00009986"/>
    </source>
</evidence>
<evidence type="ECO:0000256" key="3">
    <source>
        <dbReference type="ARBA" id="ARBA00012099"/>
    </source>
</evidence>
<dbReference type="Gene3D" id="3.30.420.40">
    <property type="match status" value="2"/>
</dbReference>
<evidence type="ECO:0000256" key="10">
    <source>
        <dbReference type="RuleBase" id="RU003733"/>
    </source>
</evidence>
<dbReference type="CDD" id="cd07132">
    <property type="entry name" value="ALDH_F3AB"/>
    <property type="match status" value="1"/>
</dbReference>